<feature type="region of interest" description="Disordered" evidence="6">
    <location>
        <begin position="801"/>
        <end position="829"/>
    </location>
</feature>
<proteinExistence type="predicted"/>
<keyword evidence="1 7" id="KW-0732">Signal</keyword>
<feature type="disulfide bond" evidence="5">
    <location>
        <begin position="530"/>
        <end position="540"/>
    </location>
</feature>
<protein>
    <submittedName>
        <fullName evidence="10">Deleted in malignant brain tumors 1 protein-like</fullName>
    </submittedName>
</protein>
<keyword evidence="3 5" id="KW-1015">Disulfide bond</keyword>
<keyword evidence="4" id="KW-0325">Glycoprotein</keyword>
<feature type="domain" description="SRCR" evidence="8">
    <location>
        <begin position="668"/>
        <end position="769"/>
    </location>
</feature>
<evidence type="ECO:0000259" key="8">
    <source>
        <dbReference type="PROSITE" id="PS50287"/>
    </source>
</evidence>
<dbReference type="Proteomes" id="UP000515145">
    <property type="component" value="Chromosome 8"/>
</dbReference>
<feature type="disulfide bond" evidence="5">
    <location>
        <begin position="275"/>
        <end position="339"/>
    </location>
</feature>
<dbReference type="FunFam" id="3.10.250.10:FF:000006">
    <property type="entry name" value="neurotrypsin isoform X2"/>
    <property type="match status" value="6"/>
</dbReference>
<feature type="disulfide bond" evidence="5">
    <location>
        <begin position="395"/>
        <end position="456"/>
    </location>
</feature>
<feature type="disulfide bond" evidence="5">
    <location>
        <begin position="319"/>
        <end position="329"/>
    </location>
</feature>
<evidence type="ECO:0000256" key="6">
    <source>
        <dbReference type="SAM" id="MobiDB-lite"/>
    </source>
</evidence>
<dbReference type="Pfam" id="PF00530">
    <property type="entry name" value="SRCR"/>
    <property type="match status" value="7"/>
</dbReference>
<dbReference type="PROSITE" id="PS00420">
    <property type="entry name" value="SRCR_1"/>
    <property type="match status" value="5"/>
</dbReference>
<feature type="disulfide bond" evidence="5">
    <location>
        <begin position="486"/>
        <end position="550"/>
    </location>
</feature>
<feature type="disulfide bond" evidence="5">
    <location>
        <begin position="426"/>
        <end position="436"/>
    </location>
</feature>
<sequence length="829" mass="87927">MAGRKERNLQFFTLVCLLLTSSPPAAGLEGDIRLAGSGSTRCSGRLEILHNGSWGTVCDDGWDLNDAQAVCRQLGCGTALDAPDSAYFGQGTEIIWLDDVDCSGNENSLTACQHKGFGEHDCGHNEDAGVICSGSSSPEGDIRLAGSGSTRCSGRVEIFHSGSWGTVCDDGWDLNDAQVVCRQLGCGTALRTPSSDMFGQGTEIIWLDDVDCSGNENSLTACQHRSFGEHDCGHNEDAGVICSVLEGDIRLAGSGSTRCSGRVEIFHSGSWGTVCDDGWDLNDAQVVCRQLDCGTALRTPSSHMFGQGTEIIWLDDVDCSGNENSLTACQHKGFGEHDCGHNEDAGVICSAVEGDIRLAGSGSTRCSGRVEIFHNGSWGTVCDDGWDLNDAQAVCRQLDCGTALSAPHSASFGQGTAQIWLDDVDCSGSERSLLVCRHKRPGKHNCGHSKDAGVICSESIRLAGSGSTRCSGRLEIFHSGSWGTVCDDGWALNDAQVVCRQLGCGTALDVPHSAYFGEGFGQFRLGNVACSGSESSLLGCRHNILGEHDCGHHQDAGVVCSGDIRLAGSGSTRCSGRLEIFHSGSWGTVCDDGWDLNDAQVVCRQLGCGTALRTPSSDMFGQGTEIIWLDDVDCSGNENSLTACQHKGFGEHNCGHYEDAGVICSGDIRLAGSGSTRCSGRLEIFHNGSWGTVCDDGWDLNDAQVVCRQLGCGTALGAPHSAVFGQETEIIWLDDVDCSGNENLLTACQHKTFGEHNCGHSKDAGVSCSVAFRVTNPYEDNEDDDEDCVNVDCVDMNDLKEKTGGVDEEEEGAGDYDFKNLTTNQEITQ</sequence>
<evidence type="ECO:0000256" key="4">
    <source>
        <dbReference type="ARBA" id="ARBA00023180"/>
    </source>
</evidence>
<feature type="disulfide bond" evidence="5">
    <location>
        <begin position="634"/>
        <end position="644"/>
    </location>
</feature>
<feature type="domain" description="SRCR" evidence="8">
    <location>
        <begin position="564"/>
        <end position="665"/>
    </location>
</feature>
<feature type="domain" description="SRCR" evidence="8">
    <location>
        <begin position="356"/>
        <end position="457"/>
    </location>
</feature>
<dbReference type="InterPro" id="IPR001190">
    <property type="entry name" value="SRCR"/>
</dbReference>
<keyword evidence="2" id="KW-0677">Repeat</keyword>
<feature type="disulfide bond" evidence="5">
    <location>
        <begin position="168"/>
        <end position="232"/>
    </location>
</feature>
<feature type="disulfide bond" evidence="5">
    <location>
        <begin position="694"/>
        <end position="758"/>
    </location>
</feature>
<dbReference type="GeneID" id="114439915"/>
<dbReference type="InParanoid" id="A0A6P7IX96"/>
<dbReference type="FunFam" id="3.10.250.10:FF:000009">
    <property type="entry name" value="WC1"/>
    <property type="match status" value="1"/>
</dbReference>
<feature type="disulfide bond" evidence="5">
    <location>
        <begin position="382"/>
        <end position="446"/>
    </location>
</feature>
<dbReference type="RefSeq" id="XP_028267914.1">
    <property type="nucleotide sequence ID" value="XM_028412113.1"/>
</dbReference>
<feature type="domain" description="SRCR" evidence="8">
    <location>
        <begin position="460"/>
        <end position="561"/>
    </location>
</feature>
<accession>A0A6P7IX96</accession>
<dbReference type="InterPro" id="IPR036772">
    <property type="entry name" value="SRCR-like_dom_sf"/>
</dbReference>
<dbReference type="SMART" id="SM00202">
    <property type="entry name" value="SR"/>
    <property type="match status" value="7"/>
</dbReference>
<evidence type="ECO:0000256" key="1">
    <source>
        <dbReference type="ARBA" id="ARBA00022729"/>
    </source>
</evidence>
<evidence type="ECO:0000256" key="3">
    <source>
        <dbReference type="ARBA" id="ARBA00023157"/>
    </source>
</evidence>
<dbReference type="PANTHER" id="PTHR48071:SF27">
    <property type="entry name" value="SCAVENGER RECEPTOR CYSTEINE-RICH TYPE 1 PROTEIN M130-LIKE"/>
    <property type="match status" value="1"/>
</dbReference>
<feature type="disulfide bond" evidence="5">
    <location>
        <begin position="499"/>
        <end position="560"/>
    </location>
</feature>
<feature type="domain" description="SRCR" evidence="8">
    <location>
        <begin position="32"/>
        <end position="133"/>
    </location>
</feature>
<dbReference type="GO" id="GO:0031638">
    <property type="term" value="P:zymogen activation"/>
    <property type="evidence" value="ECO:0007669"/>
    <property type="project" value="TreeGrafter"/>
</dbReference>
<evidence type="ECO:0000256" key="7">
    <source>
        <dbReference type="SAM" id="SignalP"/>
    </source>
</evidence>
<dbReference type="SUPFAM" id="SSF56487">
    <property type="entry name" value="SRCR-like"/>
    <property type="match status" value="7"/>
</dbReference>
<keyword evidence="9" id="KW-1185">Reference proteome</keyword>
<dbReference type="Gene3D" id="3.10.250.10">
    <property type="entry name" value="SRCR-like domain"/>
    <property type="match status" value="7"/>
</dbReference>
<feature type="disulfide bond" evidence="5">
    <location>
        <begin position="102"/>
        <end position="112"/>
    </location>
</feature>
<feature type="compositionally biased region" description="Polar residues" evidence="6">
    <location>
        <begin position="820"/>
        <end position="829"/>
    </location>
</feature>
<dbReference type="PANTHER" id="PTHR48071">
    <property type="entry name" value="SRCR DOMAIN-CONTAINING PROTEIN"/>
    <property type="match status" value="1"/>
</dbReference>
<dbReference type="GO" id="GO:0005886">
    <property type="term" value="C:plasma membrane"/>
    <property type="evidence" value="ECO:0007669"/>
    <property type="project" value="TreeGrafter"/>
</dbReference>
<feature type="disulfide bond" evidence="5">
    <location>
        <begin position="590"/>
        <end position="654"/>
    </location>
</feature>
<feature type="disulfide bond" evidence="5">
    <location>
        <begin position="212"/>
        <end position="222"/>
    </location>
</feature>
<feature type="disulfide bond" evidence="5">
    <location>
        <begin position="58"/>
        <end position="122"/>
    </location>
</feature>
<evidence type="ECO:0000313" key="9">
    <source>
        <dbReference type="Proteomes" id="UP000515145"/>
    </source>
</evidence>
<feature type="chain" id="PRO_5028415392" evidence="7">
    <location>
        <begin position="28"/>
        <end position="829"/>
    </location>
</feature>
<evidence type="ECO:0000256" key="2">
    <source>
        <dbReference type="ARBA" id="ARBA00022737"/>
    </source>
</evidence>
<feature type="signal peptide" evidence="7">
    <location>
        <begin position="1"/>
        <end position="27"/>
    </location>
</feature>
<organism evidence="9 10">
    <name type="scientific">Parambassis ranga</name>
    <name type="common">Indian glassy fish</name>
    <dbReference type="NCBI Taxonomy" id="210632"/>
    <lineage>
        <taxon>Eukaryota</taxon>
        <taxon>Metazoa</taxon>
        <taxon>Chordata</taxon>
        <taxon>Craniata</taxon>
        <taxon>Vertebrata</taxon>
        <taxon>Euteleostomi</taxon>
        <taxon>Actinopterygii</taxon>
        <taxon>Neopterygii</taxon>
        <taxon>Teleostei</taxon>
        <taxon>Neoteleostei</taxon>
        <taxon>Acanthomorphata</taxon>
        <taxon>Ovalentaria</taxon>
        <taxon>Ambassidae</taxon>
        <taxon>Parambassis</taxon>
    </lineage>
</organism>
<feature type="disulfide bond" evidence="5">
    <location>
        <begin position="181"/>
        <end position="242"/>
    </location>
</feature>
<dbReference type="PROSITE" id="PS50287">
    <property type="entry name" value="SRCR_2"/>
    <property type="match status" value="7"/>
</dbReference>
<feature type="domain" description="SRCR" evidence="8">
    <location>
        <begin position="142"/>
        <end position="243"/>
    </location>
</feature>
<feature type="disulfide bond" evidence="5">
    <location>
        <begin position="71"/>
        <end position="132"/>
    </location>
</feature>
<dbReference type="AlphaFoldDB" id="A0A6P7IX96"/>
<feature type="disulfide bond" evidence="5">
    <location>
        <begin position="738"/>
        <end position="748"/>
    </location>
</feature>
<name>A0A6P7IX96_9TELE</name>
<dbReference type="OrthoDB" id="536948at2759"/>
<reference evidence="10" key="1">
    <citation type="submission" date="2025-08" db="UniProtKB">
        <authorList>
            <consortium name="RefSeq"/>
        </authorList>
    </citation>
    <scope>IDENTIFICATION</scope>
</reference>
<evidence type="ECO:0000256" key="5">
    <source>
        <dbReference type="PROSITE-ProRule" id="PRU00196"/>
    </source>
</evidence>
<gene>
    <name evidence="10" type="primary">LOC114439915</name>
</gene>
<feature type="disulfide bond" evidence="5">
    <location>
        <begin position="288"/>
        <end position="349"/>
    </location>
</feature>
<dbReference type="PRINTS" id="PR00258">
    <property type="entry name" value="SPERACTRCPTR"/>
</dbReference>
<feature type="disulfide bond" evidence="5">
    <location>
        <begin position="603"/>
        <end position="664"/>
    </location>
</feature>
<feature type="disulfide bond" evidence="5">
    <location>
        <begin position="707"/>
        <end position="768"/>
    </location>
</feature>
<dbReference type="GO" id="GO:0004252">
    <property type="term" value="F:serine-type endopeptidase activity"/>
    <property type="evidence" value="ECO:0007669"/>
    <property type="project" value="TreeGrafter"/>
</dbReference>
<evidence type="ECO:0000313" key="10">
    <source>
        <dbReference type="RefSeq" id="XP_028267914.1"/>
    </source>
</evidence>
<feature type="domain" description="SRCR" evidence="8">
    <location>
        <begin position="249"/>
        <end position="350"/>
    </location>
</feature>